<dbReference type="Proteomes" id="UP001596122">
    <property type="component" value="Unassembled WGS sequence"/>
</dbReference>
<proteinExistence type="predicted"/>
<evidence type="ECO:0000313" key="1">
    <source>
        <dbReference type="EMBL" id="MFC5382091.1"/>
    </source>
</evidence>
<protein>
    <recommendedName>
        <fullName evidence="3">DUF91 domain-containing protein</fullName>
    </recommendedName>
</protein>
<comment type="caution">
    <text evidence="1">The sequence shown here is derived from an EMBL/GenBank/DDBJ whole genome shotgun (WGS) entry which is preliminary data.</text>
</comment>
<reference evidence="2" key="1">
    <citation type="journal article" date="2019" name="Int. J. Syst. Evol. Microbiol.">
        <title>The Global Catalogue of Microorganisms (GCM) 10K type strain sequencing project: providing services to taxonomists for standard genome sequencing and annotation.</title>
        <authorList>
            <consortium name="The Broad Institute Genomics Platform"/>
            <consortium name="The Broad Institute Genome Sequencing Center for Infectious Disease"/>
            <person name="Wu L."/>
            <person name="Ma J."/>
        </authorList>
    </citation>
    <scope>NUCLEOTIDE SEQUENCE [LARGE SCALE GENOMIC DNA]</scope>
    <source>
        <strain evidence="2">CCUG 43114</strain>
    </source>
</reference>
<sequence length="380" mass="41118">MARRILVTGGSGPVQFVERPADNEHELQTVLLTNPALMPAEDLGLDDELLVVGRETTLASGSVDLLCLSRSGELVVIEFKTGPQNPDFRHALAQVIDYGSDLWKLGSWTEFDEGVVHRYLTSRHVDPGVKTAQDLRAAAVGTWGLDDTGWQTLATRLDQVLITGDFHFVVAAQRFTEQMKDSVRYLNETTRYGKYFLVEVIRLDGLEQRAYAAQVVERPPARTSASGTASKATQTDFLAAIADPTYREAVSELFATVSALGLILAWYSKGASIRLRSPDRTEPISIGWVFLEGGQWYGARHITLGVDPGTLKSHPSLAPAVTEFCQRVSRVQGGKPAAGVLSATVFEPDAFTPAQPQLLALLSDLQKAAAAIPVSGTGSP</sequence>
<dbReference type="RefSeq" id="WP_340269805.1">
    <property type="nucleotide sequence ID" value="NZ_JBBEOG010000005.1"/>
</dbReference>
<evidence type="ECO:0000313" key="2">
    <source>
        <dbReference type="Proteomes" id="UP001596122"/>
    </source>
</evidence>
<accession>A0ABW0GTE3</accession>
<keyword evidence="2" id="KW-1185">Reference proteome</keyword>
<gene>
    <name evidence="1" type="ORF">ACFPJ6_15065</name>
</gene>
<organism evidence="1 2">
    <name type="scientific">Aquipuribacter nitratireducens</name>
    <dbReference type="NCBI Taxonomy" id="650104"/>
    <lineage>
        <taxon>Bacteria</taxon>
        <taxon>Bacillati</taxon>
        <taxon>Actinomycetota</taxon>
        <taxon>Actinomycetes</taxon>
        <taxon>Micrococcales</taxon>
        <taxon>Intrasporangiaceae</taxon>
        <taxon>Aquipuribacter</taxon>
    </lineage>
</organism>
<dbReference type="Gene3D" id="3.40.1350.10">
    <property type="match status" value="1"/>
</dbReference>
<evidence type="ECO:0008006" key="3">
    <source>
        <dbReference type="Google" id="ProtNLM"/>
    </source>
</evidence>
<name>A0ABW0GTE3_9MICO</name>
<dbReference type="InterPro" id="IPR011856">
    <property type="entry name" value="tRNA_endonuc-like_dom_sf"/>
</dbReference>
<dbReference type="EMBL" id="JBHSLD010000014">
    <property type="protein sequence ID" value="MFC5382091.1"/>
    <property type="molecule type" value="Genomic_DNA"/>
</dbReference>